<feature type="transmembrane region" description="Helical" evidence="11">
    <location>
        <begin position="464"/>
        <end position="484"/>
    </location>
</feature>
<dbReference type="Ensembl" id="ENSATET00000048860.2">
    <property type="protein sequence ID" value="ENSATEP00000056527.1"/>
    <property type="gene ID" value="ENSATEG00000018771.3"/>
</dbReference>
<name>A0A7N6B1K0_ANATE</name>
<sequence>MYHGKIHFSSVLIPCLCLCLCLSCSGIPYKQLTVGVPKEIFQNERRVALSPAGVQALIKQGFNVIVESGAGEPSKFPDEQYAQAGATIKEVKDVLASDVVVKVRAPTFNPALGVHEVEMMKEAATLISFIYPAQYPELMDMLSQKKATVLAMDQVPRVTIAQGFDALSSMANIAGYKAVVLAANSFGRFFTGQITAAGKVPPAKVLIIGGGVAGLAAAGSARAMGAIVRGFDTRAAALEQFKSLGAEPLEVNIKESGEGQGGYAKEMSKEFLEAEMKLFAKQCQDVDIVISTALIPGGFLVTKKMLDMFKRPTDPPEYSYLYLLPSGVFVGGYAAALHAGYNIEQMMYLGSGLCCVGALAGLSNQTTARVGNALGMMGVAGGLAATLGILKPSPELLAQMSAAMAVGGTAGLAIAKKIQITDLPQLVAAFHSLVGLAAVLTCVAEYMIEYPHFATDPAANLTKIIAYLGTYIGGITFSGSLVAYGKLQGLLNSAPLMLPARHALNASLMAASVGGIIPYMLDPSYTTGLTCLGSVSALSAVMGVTLTAAIGGADMPVVITVLNSYSGWALCAEGFLLNNNLLTIVGALIGSSGAILSYIMCVAMNRSLANVILGGYGTSSTGTGKPMEITGTHTEVNIDQTVDMIKEAQNIIITPGYGLCAAKAQYPIAELVKILGDAGKKVRFGIHPVAGRMPGQLNVLLAEAGVPYDIVLEMEEINEDFPETDLVLVIGANDTVNSASQEDPNSIIAGMPVLEVWKSKQVIVMKRSLGVGYAAVDNPIFYKPNTAMLLGDAKKTCDALQAKVRESLNQ</sequence>
<comment type="similarity">
    <text evidence="2">In the N-terminal section; belongs to the AlaDH/PNT family.</text>
</comment>
<comment type="subcellular location">
    <subcellularLocation>
        <location evidence="1">Membrane</location>
        <topology evidence="1">Multi-pass membrane protein</topology>
    </subcellularLocation>
</comment>
<evidence type="ECO:0000256" key="9">
    <source>
        <dbReference type="ARBA" id="ARBA00023136"/>
    </source>
</evidence>
<keyword evidence="16" id="KW-1185">Reference proteome</keyword>
<evidence type="ECO:0000256" key="3">
    <source>
        <dbReference type="ARBA" id="ARBA00012943"/>
    </source>
</evidence>
<dbReference type="FunFam" id="3.40.50.720:FF:000063">
    <property type="entry name" value="NAD(P) transhydrogenase subunit alpha"/>
    <property type="match status" value="1"/>
</dbReference>
<dbReference type="SUPFAM" id="SSF51735">
    <property type="entry name" value="NAD(P)-binding Rossmann-fold domains"/>
    <property type="match status" value="1"/>
</dbReference>
<feature type="transmembrane region" description="Helical" evidence="11">
    <location>
        <begin position="370"/>
        <end position="390"/>
    </location>
</feature>
<feature type="domain" description="Alanine dehydrogenase/pyridine nucleotide transhydrogenase NAD(H)-binding" evidence="13">
    <location>
        <begin position="183"/>
        <end position="332"/>
    </location>
</feature>
<dbReference type="PANTHER" id="PTHR10160:SF22">
    <property type="entry name" value="NAD(P) TRANSHYDROGENASE, MITOCHONDRIAL"/>
    <property type="match status" value="1"/>
</dbReference>
<reference evidence="15" key="1">
    <citation type="submission" date="2021-04" db="EMBL/GenBank/DDBJ databases">
        <authorList>
            <consortium name="Wellcome Sanger Institute Data Sharing"/>
        </authorList>
    </citation>
    <scope>NUCLEOTIDE SEQUENCE [LARGE SCALE GENOMIC DNA]</scope>
</reference>
<evidence type="ECO:0000259" key="14">
    <source>
        <dbReference type="SMART" id="SM01003"/>
    </source>
</evidence>
<evidence type="ECO:0000256" key="12">
    <source>
        <dbReference type="SAM" id="SignalP"/>
    </source>
</evidence>
<dbReference type="GeneTree" id="ENSGT00390000004624"/>
<dbReference type="InterPro" id="IPR008142">
    <property type="entry name" value="AlaDH/PNT_CS1"/>
</dbReference>
<dbReference type="InterPro" id="IPR036291">
    <property type="entry name" value="NAD(P)-bd_dom_sf"/>
</dbReference>
<dbReference type="InterPro" id="IPR007698">
    <property type="entry name" value="AlaDH/PNT_NAD(H)-bd"/>
</dbReference>
<keyword evidence="9 11" id="KW-0472">Membrane</keyword>
<evidence type="ECO:0000256" key="1">
    <source>
        <dbReference type="ARBA" id="ARBA00004141"/>
    </source>
</evidence>
<dbReference type="Pfam" id="PF05222">
    <property type="entry name" value="AlaDh_PNT_N"/>
    <property type="match status" value="1"/>
</dbReference>
<evidence type="ECO:0000256" key="8">
    <source>
        <dbReference type="ARBA" id="ARBA00023027"/>
    </source>
</evidence>
<gene>
    <name evidence="15" type="primary">NNT</name>
</gene>
<dbReference type="InterPro" id="IPR034300">
    <property type="entry name" value="PNTB-like"/>
</dbReference>
<keyword evidence="7 11" id="KW-1133">Transmembrane helix</keyword>
<evidence type="ECO:0000256" key="10">
    <source>
        <dbReference type="ARBA" id="ARBA00048202"/>
    </source>
</evidence>
<keyword evidence="12" id="KW-0732">Signal</keyword>
<keyword evidence="4 11" id="KW-0812">Transmembrane</keyword>
<proteinExistence type="inferred from homology"/>
<feature type="transmembrane region" description="Helical" evidence="11">
    <location>
        <begin position="504"/>
        <end position="521"/>
    </location>
</feature>
<feature type="transmembrane region" description="Helical" evidence="11">
    <location>
        <begin position="318"/>
        <end position="339"/>
    </location>
</feature>
<dbReference type="GO" id="GO:0050661">
    <property type="term" value="F:NADP binding"/>
    <property type="evidence" value="ECO:0007669"/>
    <property type="project" value="TreeGrafter"/>
</dbReference>
<dbReference type="AlphaFoldDB" id="A0A7N6B1K0"/>
<dbReference type="GO" id="GO:0006740">
    <property type="term" value="P:NADPH regeneration"/>
    <property type="evidence" value="ECO:0007669"/>
    <property type="project" value="TreeGrafter"/>
</dbReference>
<dbReference type="Gene3D" id="3.40.50.720">
    <property type="entry name" value="NAD(P)-binding Rossmann-like Domain"/>
    <property type="match status" value="2"/>
</dbReference>
<dbReference type="SMART" id="SM01003">
    <property type="entry name" value="AlaDh_PNT_N"/>
    <property type="match status" value="1"/>
</dbReference>
<evidence type="ECO:0000256" key="2">
    <source>
        <dbReference type="ARBA" id="ARBA00005624"/>
    </source>
</evidence>
<evidence type="ECO:0000256" key="11">
    <source>
        <dbReference type="SAM" id="Phobius"/>
    </source>
</evidence>
<accession>A0A7N6B1K0</accession>
<keyword evidence="6" id="KW-1278">Translocase</keyword>
<evidence type="ECO:0000256" key="5">
    <source>
        <dbReference type="ARBA" id="ARBA00022857"/>
    </source>
</evidence>
<evidence type="ECO:0000256" key="6">
    <source>
        <dbReference type="ARBA" id="ARBA00022967"/>
    </source>
</evidence>
<dbReference type="Pfam" id="PF01262">
    <property type="entry name" value="AlaDh_PNT_C"/>
    <property type="match status" value="1"/>
</dbReference>
<dbReference type="InterPro" id="IPR007886">
    <property type="entry name" value="AlaDH/PNT_N"/>
</dbReference>
<evidence type="ECO:0000313" key="15">
    <source>
        <dbReference type="Ensembl" id="ENSATEP00000056527.1"/>
    </source>
</evidence>
<dbReference type="SUPFAM" id="SSF52467">
    <property type="entry name" value="DHS-like NAD/FAD-binding domain"/>
    <property type="match status" value="1"/>
</dbReference>
<dbReference type="GO" id="GO:0005743">
    <property type="term" value="C:mitochondrial inner membrane"/>
    <property type="evidence" value="ECO:0007669"/>
    <property type="project" value="TreeGrafter"/>
</dbReference>
<dbReference type="GO" id="GO:0016491">
    <property type="term" value="F:oxidoreductase activity"/>
    <property type="evidence" value="ECO:0007669"/>
    <property type="project" value="InterPro"/>
</dbReference>
<reference evidence="15" key="3">
    <citation type="submission" date="2025-09" db="UniProtKB">
        <authorList>
            <consortium name="Ensembl"/>
        </authorList>
    </citation>
    <scope>IDENTIFICATION</scope>
</reference>
<dbReference type="Proteomes" id="UP000265040">
    <property type="component" value="Chromosome 22"/>
</dbReference>
<comment type="catalytic activity">
    <reaction evidence="10">
        <text>NAD(+) + NADPH + H(+)(in) = NADH + NADP(+) + H(+)(out)</text>
        <dbReference type="Rhea" id="RHEA:47992"/>
        <dbReference type="ChEBI" id="CHEBI:15378"/>
        <dbReference type="ChEBI" id="CHEBI:57540"/>
        <dbReference type="ChEBI" id="CHEBI:57783"/>
        <dbReference type="ChEBI" id="CHEBI:57945"/>
        <dbReference type="ChEBI" id="CHEBI:58349"/>
        <dbReference type="EC" id="7.1.1.1"/>
    </reaction>
</comment>
<dbReference type="SMART" id="SM01002">
    <property type="entry name" value="AlaDh_PNT_C"/>
    <property type="match status" value="1"/>
</dbReference>
<dbReference type="EC" id="7.1.1.1" evidence="3"/>
<evidence type="ECO:0000256" key="4">
    <source>
        <dbReference type="ARBA" id="ARBA00022692"/>
    </source>
</evidence>
<evidence type="ECO:0000256" key="7">
    <source>
        <dbReference type="ARBA" id="ARBA00022989"/>
    </source>
</evidence>
<evidence type="ECO:0000259" key="13">
    <source>
        <dbReference type="SMART" id="SM01002"/>
    </source>
</evidence>
<feature type="domain" description="Alanine dehydrogenase/pyridine nucleotide transhydrogenase N-terminal" evidence="14">
    <location>
        <begin position="35"/>
        <end position="174"/>
    </location>
</feature>
<dbReference type="InterPro" id="IPR029035">
    <property type="entry name" value="DHS-like_NAD/FAD-binding_dom"/>
</dbReference>
<feature type="transmembrane region" description="Helical" evidence="11">
    <location>
        <begin position="582"/>
        <end position="603"/>
    </location>
</feature>
<feature type="chain" id="PRO_5031359401" description="proton-translocating NAD(P)(+) transhydrogenase" evidence="12">
    <location>
        <begin position="27"/>
        <end position="810"/>
    </location>
</feature>
<reference evidence="15" key="2">
    <citation type="submission" date="2025-08" db="UniProtKB">
        <authorList>
            <consortium name="Ensembl"/>
        </authorList>
    </citation>
    <scope>IDENTIFICATION</scope>
</reference>
<keyword evidence="5" id="KW-0521">NADP</keyword>
<dbReference type="GO" id="GO:0008750">
    <property type="term" value="F:proton-translocating NAD(P)+ transhydrogenase activity"/>
    <property type="evidence" value="ECO:0007669"/>
    <property type="project" value="UniProtKB-EC"/>
</dbReference>
<dbReference type="FunFam" id="3.40.50.1220:FF:000002">
    <property type="entry name" value="NAD(P) transhydrogenase subunit beta"/>
    <property type="match status" value="1"/>
</dbReference>
<organism evidence="15 16">
    <name type="scientific">Anabas testudineus</name>
    <name type="common">Climbing perch</name>
    <name type="synonym">Anthias testudineus</name>
    <dbReference type="NCBI Taxonomy" id="64144"/>
    <lineage>
        <taxon>Eukaryota</taxon>
        <taxon>Metazoa</taxon>
        <taxon>Chordata</taxon>
        <taxon>Craniata</taxon>
        <taxon>Vertebrata</taxon>
        <taxon>Euteleostomi</taxon>
        <taxon>Actinopterygii</taxon>
        <taxon>Neopterygii</taxon>
        <taxon>Teleostei</taxon>
        <taxon>Neoteleostei</taxon>
        <taxon>Acanthomorphata</taxon>
        <taxon>Anabantaria</taxon>
        <taxon>Anabantiformes</taxon>
        <taxon>Anabantoidei</taxon>
        <taxon>Anabantidae</taxon>
        <taxon>Anabas</taxon>
    </lineage>
</organism>
<dbReference type="Gene3D" id="3.40.50.1220">
    <property type="entry name" value="TPP-binding domain"/>
    <property type="match status" value="1"/>
</dbReference>
<feature type="transmembrane region" description="Helical" evidence="11">
    <location>
        <begin position="396"/>
        <end position="415"/>
    </location>
</feature>
<feature type="signal peptide" evidence="12">
    <location>
        <begin position="1"/>
        <end position="26"/>
    </location>
</feature>
<keyword evidence="8" id="KW-0520">NAD</keyword>
<protein>
    <recommendedName>
        <fullName evidence="3">proton-translocating NAD(P)(+) transhydrogenase</fullName>
        <ecNumber evidence="3">7.1.1.1</ecNumber>
    </recommendedName>
</protein>
<dbReference type="PANTHER" id="PTHR10160">
    <property type="entry name" value="NAD(P) TRANSHYDROGENASE"/>
    <property type="match status" value="1"/>
</dbReference>
<dbReference type="Pfam" id="PF02233">
    <property type="entry name" value="PNTB"/>
    <property type="match status" value="1"/>
</dbReference>
<dbReference type="PROSITE" id="PS00836">
    <property type="entry name" value="ALADH_PNT_1"/>
    <property type="match status" value="1"/>
</dbReference>
<evidence type="ECO:0000313" key="16">
    <source>
        <dbReference type="Proteomes" id="UP000265040"/>
    </source>
</evidence>
<dbReference type="SUPFAM" id="SSF52283">
    <property type="entry name" value="Formate/glycerate dehydrogenase catalytic domain-like"/>
    <property type="match status" value="1"/>
</dbReference>
<feature type="transmembrane region" description="Helical" evidence="11">
    <location>
        <begin position="427"/>
        <end position="448"/>
    </location>
</feature>